<dbReference type="GO" id="GO:0051231">
    <property type="term" value="P:spindle elongation"/>
    <property type="evidence" value="ECO:0007669"/>
    <property type="project" value="TreeGrafter"/>
</dbReference>
<reference evidence="9" key="2">
    <citation type="submission" date="2015-01" db="EMBL/GenBank/DDBJ databases">
        <title>Evolutionary Origins and Diversification of the Mycorrhizal Mutualists.</title>
        <authorList>
            <consortium name="DOE Joint Genome Institute"/>
            <consortium name="Mycorrhizal Genomics Consortium"/>
            <person name="Kohler A."/>
            <person name="Kuo A."/>
            <person name="Nagy L.G."/>
            <person name="Floudas D."/>
            <person name="Copeland A."/>
            <person name="Barry K.W."/>
            <person name="Cichocki N."/>
            <person name="Veneault-Fourrey C."/>
            <person name="LaButti K."/>
            <person name="Lindquist E.A."/>
            <person name="Lipzen A."/>
            <person name="Lundell T."/>
            <person name="Morin E."/>
            <person name="Murat C."/>
            <person name="Riley R."/>
            <person name="Ohm R."/>
            <person name="Sun H."/>
            <person name="Tunlid A."/>
            <person name="Henrissat B."/>
            <person name="Grigoriev I.V."/>
            <person name="Hibbett D.S."/>
            <person name="Martin F."/>
        </authorList>
    </citation>
    <scope>NUCLEOTIDE SEQUENCE [LARGE SCALE GENOMIC DNA]</scope>
    <source>
        <strain evidence="9">Foug A</strain>
    </source>
</reference>
<dbReference type="OrthoDB" id="3176171at2759"/>
<dbReference type="Gene3D" id="3.40.850.10">
    <property type="entry name" value="Kinesin motor domain"/>
    <property type="match status" value="1"/>
</dbReference>
<feature type="domain" description="Kinesin motor" evidence="7">
    <location>
        <begin position="129"/>
        <end position="279"/>
    </location>
</feature>
<dbReference type="Pfam" id="PF00225">
    <property type="entry name" value="Kinesin"/>
    <property type="match status" value="1"/>
</dbReference>
<keyword evidence="9" id="KW-1185">Reference proteome</keyword>
<dbReference type="GO" id="GO:0008017">
    <property type="term" value="F:microtubule binding"/>
    <property type="evidence" value="ECO:0007669"/>
    <property type="project" value="InterPro"/>
</dbReference>
<evidence type="ECO:0000259" key="7">
    <source>
        <dbReference type="PROSITE" id="PS50067"/>
    </source>
</evidence>
<dbReference type="InterPro" id="IPR001752">
    <property type="entry name" value="Kinesin_motor_dom"/>
</dbReference>
<evidence type="ECO:0000256" key="4">
    <source>
        <dbReference type="ARBA" id="ARBA00022840"/>
    </source>
</evidence>
<proteinExistence type="inferred from homology"/>
<dbReference type="AlphaFoldDB" id="A0A0C2ZGV1"/>
<dbReference type="InterPro" id="IPR027417">
    <property type="entry name" value="P-loop_NTPase"/>
</dbReference>
<protein>
    <recommendedName>
        <fullName evidence="7">Kinesin motor domain-containing protein</fullName>
    </recommendedName>
</protein>
<dbReference type="PANTHER" id="PTHR47969:SF15">
    <property type="entry name" value="CHROMOSOME-ASSOCIATED KINESIN KIF4A-RELATED"/>
    <property type="match status" value="1"/>
</dbReference>
<dbReference type="GO" id="GO:0007052">
    <property type="term" value="P:mitotic spindle organization"/>
    <property type="evidence" value="ECO:0007669"/>
    <property type="project" value="TreeGrafter"/>
</dbReference>
<keyword evidence="2" id="KW-0963">Cytoplasm</keyword>
<accession>A0A0C2ZGV1</accession>
<dbReference type="GO" id="GO:0005524">
    <property type="term" value="F:ATP binding"/>
    <property type="evidence" value="ECO:0007669"/>
    <property type="project" value="UniProtKB-UniRule"/>
</dbReference>
<comment type="similarity">
    <text evidence="6">Belongs to the TRAFAC class myosin-kinesin ATPase superfamily. Kinesin family.</text>
</comment>
<dbReference type="EMBL" id="KN822057">
    <property type="protein sequence ID" value="KIM60888.1"/>
    <property type="molecule type" value="Genomic_DNA"/>
</dbReference>
<dbReference type="InParanoid" id="A0A0C2ZGV1"/>
<sequence length="279" mass="30080">MLLQSILATEVIISPMEMSPRSAHPSALSAWSFTALSSTSTLTISNATLRPPSWIIDEDYDKGTVNALVVLSQYCSVEPSASATRMHCRHCHHRLARPHLCKSVHTTGQCLVCVCSYHSAVHPANNFTRHSIHSSAAPTFSSSSSATAAATPTTTPSKKQVFAFDQVHSPTATQHALFTSTTLPLISCFLEGFNCTILAYGHTSSGKTFTITGVDLDANPSDPHNSMGIISSISTIFSQAKKLKEEWGPSWNYTIKGSFIEIYNEDLINLLSSDDTGGV</sequence>
<keyword evidence="6" id="KW-0505">Motor protein</keyword>
<dbReference type="HOGENOM" id="CLU_998060_0_0_1"/>
<gene>
    <name evidence="8" type="ORF">SCLCIDRAFT_26245</name>
</gene>
<dbReference type="PANTHER" id="PTHR47969">
    <property type="entry name" value="CHROMOSOME-ASSOCIATED KINESIN KIF4A-RELATED"/>
    <property type="match status" value="1"/>
</dbReference>
<reference evidence="8 9" key="1">
    <citation type="submission" date="2014-04" db="EMBL/GenBank/DDBJ databases">
        <authorList>
            <consortium name="DOE Joint Genome Institute"/>
            <person name="Kuo A."/>
            <person name="Kohler A."/>
            <person name="Nagy L.G."/>
            <person name="Floudas D."/>
            <person name="Copeland A."/>
            <person name="Barry K.W."/>
            <person name="Cichocki N."/>
            <person name="Veneault-Fourrey C."/>
            <person name="LaButti K."/>
            <person name="Lindquist E.A."/>
            <person name="Lipzen A."/>
            <person name="Lundell T."/>
            <person name="Morin E."/>
            <person name="Murat C."/>
            <person name="Sun H."/>
            <person name="Tunlid A."/>
            <person name="Henrissat B."/>
            <person name="Grigoriev I.V."/>
            <person name="Hibbett D.S."/>
            <person name="Martin F."/>
            <person name="Nordberg H.P."/>
            <person name="Cantor M.N."/>
            <person name="Hua S.X."/>
        </authorList>
    </citation>
    <scope>NUCLEOTIDE SEQUENCE [LARGE SCALE GENOMIC DNA]</scope>
    <source>
        <strain evidence="8 9">Foug A</strain>
    </source>
</reference>
<dbReference type="InterPro" id="IPR036961">
    <property type="entry name" value="Kinesin_motor_dom_sf"/>
</dbReference>
<name>A0A0C2ZGV1_9AGAM</name>
<feature type="binding site" evidence="6">
    <location>
        <begin position="201"/>
        <end position="208"/>
    </location>
    <ligand>
        <name>ATP</name>
        <dbReference type="ChEBI" id="CHEBI:30616"/>
    </ligand>
</feature>
<dbReference type="SMART" id="SM00129">
    <property type="entry name" value="KISc"/>
    <property type="match status" value="1"/>
</dbReference>
<evidence type="ECO:0000256" key="2">
    <source>
        <dbReference type="ARBA" id="ARBA00022490"/>
    </source>
</evidence>
<dbReference type="InterPro" id="IPR027640">
    <property type="entry name" value="Kinesin-like_fam"/>
</dbReference>
<evidence type="ECO:0000256" key="3">
    <source>
        <dbReference type="ARBA" id="ARBA00022741"/>
    </source>
</evidence>
<dbReference type="SUPFAM" id="SSF52540">
    <property type="entry name" value="P-loop containing nucleoside triphosphate hydrolases"/>
    <property type="match status" value="1"/>
</dbReference>
<dbReference type="Proteomes" id="UP000053989">
    <property type="component" value="Unassembled WGS sequence"/>
</dbReference>
<evidence type="ECO:0000256" key="6">
    <source>
        <dbReference type="PROSITE-ProRule" id="PRU00283"/>
    </source>
</evidence>
<dbReference type="GO" id="GO:0003777">
    <property type="term" value="F:microtubule motor activity"/>
    <property type="evidence" value="ECO:0007669"/>
    <property type="project" value="InterPro"/>
</dbReference>
<evidence type="ECO:0000256" key="1">
    <source>
        <dbReference type="ARBA" id="ARBA00004496"/>
    </source>
</evidence>
<dbReference type="PROSITE" id="PS50067">
    <property type="entry name" value="KINESIN_MOTOR_2"/>
    <property type="match status" value="1"/>
</dbReference>
<organism evidence="8 9">
    <name type="scientific">Scleroderma citrinum Foug A</name>
    <dbReference type="NCBI Taxonomy" id="1036808"/>
    <lineage>
        <taxon>Eukaryota</taxon>
        <taxon>Fungi</taxon>
        <taxon>Dikarya</taxon>
        <taxon>Basidiomycota</taxon>
        <taxon>Agaricomycotina</taxon>
        <taxon>Agaricomycetes</taxon>
        <taxon>Agaricomycetidae</taxon>
        <taxon>Boletales</taxon>
        <taxon>Sclerodermatineae</taxon>
        <taxon>Sclerodermataceae</taxon>
        <taxon>Scleroderma</taxon>
    </lineage>
</organism>
<dbReference type="STRING" id="1036808.A0A0C2ZGV1"/>
<dbReference type="GO" id="GO:0005737">
    <property type="term" value="C:cytoplasm"/>
    <property type="evidence" value="ECO:0007669"/>
    <property type="project" value="UniProtKB-SubCell"/>
</dbReference>
<keyword evidence="4 6" id="KW-0067">ATP-binding</keyword>
<evidence type="ECO:0000256" key="5">
    <source>
        <dbReference type="ARBA" id="ARBA00023054"/>
    </source>
</evidence>
<evidence type="ECO:0000313" key="9">
    <source>
        <dbReference type="Proteomes" id="UP000053989"/>
    </source>
</evidence>
<keyword evidence="5" id="KW-0175">Coiled coil</keyword>
<evidence type="ECO:0000313" key="8">
    <source>
        <dbReference type="EMBL" id="KIM60888.1"/>
    </source>
</evidence>
<dbReference type="GO" id="GO:0005875">
    <property type="term" value="C:microtubule associated complex"/>
    <property type="evidence" value="ECO:0007669"/>
    <property type="project" value="TreeGrafter"/>
</dbReference>
<comment type="subcellular location">
    <subcellularLocation>
        <location evidence="1">Cytoplasm</location>
    </subcellularLocation>
</comment>
<keyword evidence="3 6" id="KW-0547">Nucleotide-binding</keyword>
<dbReference type="GO" id="GO:0007018">
    <property type="term" value="P:microtubule-based movement"/>
    <property type="evidence" value="ECO:0007669"/>
    <property type="project" value="InterPro"/>
</dbReference>